<dbReference type="KEGG" id="mgot:MgSA37_02176"/>
<dbReference type="RefSeq" id="WP_096351789.1">
    <property type="nucleotide sequence ID" value="NZ_AP017313.1"/>
</dbReference>
<dbReference type="Pfam" id="PF03795">
    <property type="entry name" value="YCII"/>
    <property type="match status" value="1"/>
</dbReference>
<reference evidence="2 3" key="1">
    <citation type="submission" date="2015-12" db="EMBL/GenBank/DDBJ databases">
        <title>Genome sequence of Mucilaginibacter gotjawali.</title>
        <authorList>
            <person name="Lee J.S."/>
            <person name="Lee K.C."/>
            <person name="Kim K.K."/>
            <person name="Lee B.W."/>
        </authorList>
    </citation>
    <scope>NUCLEOTIDE SEQUENCE [LARGE SCALE GENOMIC DNA]</scope>
    <source>
        <strain evidence="2 3">SA3-7</strain>
    </source>
</reference>
<protein>
    <submittedName>
        <fullName evidence="2">YciI-like protein</fullName>
    </submittedName>
</protein>
<dbReference type="OrthoDB" id="8481699at2"/>
<dbReference type="EMBL" id="AP017313">
    <property type="protein sequence ID" value="BAU54005.1"/>
    <property type="molecule type" value="Genomic_DNA"/>
</dbReference>
<dbReference type="Gene3D" id="3.30.70.1060">
    <property type="entry name" value="Dimeric alpha+beta barrel"/>
    <property type="match status" value="1"/>
</dbReference>
<evidence type="ECO:0000313" key="2">
    <source>
        <dbReference type="EMBL" id="BAU54005.1"/>
    </source>
</evidence>
<dbReference type="InterPro" id="IPR011008">
    <property type="entry name" value="Dimeric_a/b-barrel"/>
</dbReference>
<sequence length="158" mass="17713">MKKLILFAVLFLSITTVQSQNQTKVTNPDYDEVLAKKLGADNYGMKQYVMAFLKDGPNRITDSVKRNDLQRAHLKNIIRLAKEGKLLIAGPFLDGKEVEGIFIFNVPTVEEARALTETDPAIQAGSLVMELRPWYGSAALVEIYSIHKKLEKKSVADF</sequence>
<proteinExistence type="inferred from homology"/>
<name>A0A0X8X1N5_9SPHI</name>
<dbReference type="InterPro" id="IPR005545">
    <property type="entry name" value="YCII"/>
</dbReference>
<evidence type="ECO:0000313" key="3">
    <source>
        <dbReference type="Proteomes" id="UP000218263"/>
    </source>
</evidence>
<accession>A0A0X8X1N5</accession>
<organism evidence="2 3">
    <name type="scientific">Mucilaginibacter gotjawali</name>
    <dbReference type="NCBI Taxonomy" id="1550579"/>
    <lineage>
        <taxon>Bacteria</taxon>
        <taxon>Pseudomonadati</taxon>
        <taxon>Bacteroidota</taxon>
        <taxon>Sphingobacteriia</taxon>
        <taxon>Sphingobacteriales</taxon>
        <taxon>Sphingobacteriaceae</taxon>
        <taxon>Mucilaginibacter</taxon>
    </lineage>
</organism>
<gene>
    <name evidence="2" type="ORF">MgSA37_02176</name>
</gene>
<dbReference type="AlphaFoldDB" id="A0A0X8X1N5"/>
<comment type="similarity">
    <text evidence="1">Belongs to the YciI family.</text>
</comment>
<keyword evidence="3" id="KW-1185">Reference proteome</keyword>
<evidence type="ECO:0000256" key="1">
    <source>
        <dbReference type="ARBA" id="ARBA00007689"/>
    </source>
</evidence>
<dbReference type="Proteomes" id="UP000218263">
    <property type="component" value="Chromosome"/>
</dbReference>
<dbReference type="SUPFAM" id="SSF54909">
    <property type="entry name" value="Dimeric alpha+beta barrel"/>
    <property type="match status" value="1"/>
</dbReference>